<evidence type="ECO:0000256" key="3">
    <source>
        <dbReference type="ARBA" id="ARBA00022603"/>
    </source>
</evidence>
<evidence type="ECO:0000256" key="13">
    <source>
        <dbReference type="ARBA" id="ARBA00049129"/>
    </source>
</evidence>
<evidence type="ECO:0000256" key="11">
    <source>
        <dbReference type="ARBA" id="ARBA00047571"/>
    </source>
</evidence>
<reference evidence="18 19" key="1">
    <citation type="journal article" date="2014" name="PLoS ONE">
        <title>Global Analysis of Gene Expression Profiles in Physic Nut (Jatropha curcas L.) Seedlings Exposed to Salt Stress.</title>
        <authorList>
            <person name="Zhang L."/>
            <person name="Zhang C."/>
            <person name="Wu P."/>
            <person name="Chen Y."/>
            <person name="Li M."/>
            <person name="Jiang H."/>
            <person name="Wu G."/>
        </authorList>
    </citation>
    <scope>NUCLEOTIDE SEQUENCE [LARGE SCALE GENOMIC DNA]</scope>
    <source>
        <strain evidence="19">cv. GZQX0401</strain>
        <tissue evidence="18">Young leaves</tissue>
    </source>
</reference>
<feature type="region of interest" description="Disordered" evidence="14">
    <location>
        <begin position="836"/>
        <end position="857"/>
    </location>
</feature>
<feature type="region of interest" description="Disordered" evidence="14">
    <location>
        <begin position="899"/>
        <end position="919"/>
    </location>
</feature>
<comment type="subcellular location">
    <subcellularLocation>
        <location evidence="1">Nucleus</location>
    </subcellularLocation>
</comment>
<dbReference type="STRING" id="180498.A0A067KWV1"/>
<keyword evidence="6" id="KW-0156">Chromatin regulator</keyword>
<feature type="domain" description="GYF" evidence="16">
    <location>
        <begin position="259"/>
        <end position="306"/>
    </location>
</feature>
<evidence type="ECO:0000256" key="4">
    <source>
        <dbReference type="ARBA" id="ARBA00022679"/>
    </source>
</evidence>
<gene>
    <name evidence="18" type="ORF">JCGZ_08001</name>
</gene>
<protein>
    <recommendedName>
        <fullName evidence="2">[histone H3]-lysine(4) N-trimethyltransferase</fullName>
        <ecNumber evidence="2">2.1.1.354</ecNumber>
    </recommendedName>
</protein>
<evidence type="ECO:0000259" key="17">
    <source>
        <dbReference type="PROSITE" id="PS50868"/>
    </source>
</evidence>
<dbReference type="GO" id="GO:0048188">
    <property type="term" value="C:Set1C/COMPASS complex"/>
    <property type="evidence" value="ECO:0007669"/>
    <property type="project" value="InterPro"/>
</dbReference>
<comment type="catalytic activity">
    <reaction evidence="13">
        <text>N(6),N(6)-dimethyl-L-lysyl(4)-[histone H3] + S-adenosyl-L-methionine = N(6),N(6),N(6)-trimethyl-L-lysyl(4)-[histone H3] + S-adenosyl-L-homocysteine + H(+)</text>
        <dbReference type="Rhea" id="RHEA:60272"/>
        <dbReference type="Rhea" id="RHEA-COMP:15537"/>
        <dbReference type="Rhea" id="RHEA-COMP:15540"/>
        <dbReference type="ChEBI" id="CHEBI:15378"/>
        <dbReference type="ChEBI" id="CHEBI:57856"/>
        <dbReference type="ChEBI" id="CHEBI:59789"/>
        <dbReference type="ChEBI" id="CHEBI:61961"/>
        <dbReference type="ChEBI" id="CHEBI:61976"/>
    </reaction>
</comment>
<evidence type="ECO:0000256" key="9">
    <source>
        <dbReference type="ARBA" id="ARBA00023163"/>
    </source>
</evidence>
<evidence type="ECO:0000313" key="19">
    <source>
        <dbReference type="Proteomes" id="UP000027138"/>
    </source>
</evidence>
<dbReference type="KEGG" id="jcu:105635137"/>
<dbReference type="GO" id="GO:0140999">
    <property type="term" value="F:histone H3K4 trimethyltransferase activity"/>
    <property type="evidence" value="ECO:0007669"/>
    <property type="project" value="UniProtKB-EC"/>
</dbReference>
<dbReference type="EMBL" id="KK914420">
    <property type="protein sequence ID" value="KDP36710.1"/>
    <property type="molecule type" value="Genomic_DNA"/>
</dbReference>
<keyword evidence="3" id="KW-0489">Methyltransferase</keyword>
<dbReference type="AlphaFoldDB" id="A0A067KWV1"/>
<comment type="catalytic activity">
    <reaction evidence="11">
        <text>L-lysyl(4)-[histone H3] + 3 S-adenosyl-L-methionine = N(6),N(6),N(6)-trimethyl-L-lysyl(4)-[histone H3] + 3 S-adenosyl-L-homocysteine + 3 H(+)</text>
        <dbReference type="Rhea" id="RHEA:60260"/>
        <dbReference type="Rhea" id="RHEA-COMP:15537"/>
        <dbReference type="Rhea" id="RHEA-COMP:15547"/>
        <dbReference type="ChEBI" id="CHEBI:15378"/>
        <dbReference type="ChEBI" id="CHEBI:29969"/>
        <dbReference type="ChEBI" id="CHEBI:57856"/>
        <dbReference type="ChEBI" id="CHEBI:59789"/>
        <dbReference type="ChEBI" id="CHEBI:61961"/>
        <dbReference type="EC" id="2.1.1.354"/>
    </reaction>
</comment>
<feature type="domain" description="SET" evidence="15">
    <location>
        <begin position="1130"/>
        <end position="1247"/>
    </location>
</feature>
<evidence type="ECO:0000256" key="7">
    <source>
        <dbReference type="ARBA" id="ARBA00022884"/>
    </source>
</evidence>
<dbReference type="Proteomes" id="UP000027138">
    <property type="component" value="Unassembled WGS sequence"/>
</dbReference>
<name>A0A067KWV1_JATCU</name>
<feature type="region of interest" description="Disordered" evidence="14">
    <location>
        <begin position="1021"/>
        <end position="1046"/>
    </location>
</feature>
<dbReference type="OrthoDB" id="308383at2759"/>
<keyword evidence="9" id="KW-0804">Transcription</keyword>
<evidence type="ECO:0000256" key="2">
    <source>
        <dbReference type="ARBA" id="ARBA00012182"/>
    </source>
</evidence>
<evidence type="ECO:0000256" key="8">
    <source>
        <dbReference type="ARBA" id="ARBA00023015"/>
    </source>
</evidence>
<dbReference type="InterPro" id="IPR046341">
    <property type="entry name" value="SET_dom_sf"/>
</dbReference>
<dbReference type="Pfam" id="PF02213">
    <property type="entry name" value="GYF"/>
    <property type="match status" value="1"/>
</dbReference>
<evidence type="ECO:0000259" key="16">
    <source>
        <dbReference type="PROSITE" id="PS50829"/>
    </source>
</evidence>
<dbReference type="SMART" id="SM00508">
    <property type="entry name" value="PostSET"/>
    <property type="match status" value="1"/>
</dbReference>
<keyword evidence="10" id="KW-0539">Nucleus</keyword>
<dbReference type="InterPro" id="IPR001214">
    <property type="entry name" value="SET_dom"/>
</dbReference>
<feature type="compositionally biased region" description="Polar residues" evidence="14">
    <location>
        <begin position="837"/>
        <end position="856"/>
    </location>
</feature>
<dbReference type="InterPro" id="IPR035445">
    <property type="entry name" value="GYF-like_dom_sf"/>
</dbReference>
<evidence type="ECO:0000256" key="5">
    <source>
        <dbReference type="ARBA" id="ARBA00022691"/>
    </source>
</evidence>
<keyword evidence="4" id="KW-0808">Transferase</keyword>
<dbReference type="InterPro" id="IPR044570">
    <property type="entry name" value="Set1-like"/>
</dbReference>
<dbReference type="Gene3D" id="3.30.1490.40">
    <property type="match status" value="2"/>
</dbReference>
<organism evidence="18 19">
    <name type="scientific">Jatropha curcas</name>
    <name type="common">Barbados nut</name>
    <dbReference type="NCBI Taxonomy" id="180498"/>
    <lineage>
        <taxon>Eukaryota</taxon>
        <taxon>Viridiplantae</taxon>
        <taxon>Streptophyta</taxon>
        <taxon>Embryophyta</taxon>
        <taxon>Tracheophyta</taxon>
        <taxon>Spermatophyta</taxon>
        <taxon>Magnoliopsida</taxon>
        <taxon>eudicotyledons</taxon>
        <taxon>Gunneridae</taxon>
        <taxon>Pentapetalae</taxon>
        <taxon>rosids</taxon>
        <taxon>fabids</taxon>
        <taxon>Malpighiales</taxon>
        <taxon>Euphorbiaceae</taxon>
        <taxon>Crotonoideae</taxon>
        <taxon>Jatropheae</taxon>
        <taxon>Jatropha</taxon>
    </lineage>
</organism>
<keyword evidence="7" id="KW-0694">RNA-binding</keyword>
<dbReference type="SMART" id="SM00317">
    <property type="entry name" value="SET"/>
    <property type="match status" value="1"/>
</dbReference>
<sequence length="1269" mass="141741">MVSSSALGQEFNNSFSSRKRLKVSDFEHQELDLHTCIGAASLQSNTSECSSRGCFNANHASSSCSSFDEKICSNTVLETSCQLNGNSGDVPESSNAGGSWTSFPDKNYSGYVPPAFVSGWMYINENGQMCGPYIQQQLYEGLLTGFLPEDLPVYPNVNGALINPVPLKYFKQFPDHVATGFVYLGMGSSGASSPTNCFSSFNMDLTGHRQEGFFPHGAQVSQLTSHSYLHNHACSSNLPISNSKADTHNTPFPLPSGEDTCWIFEDDEGRKHGPHSLLELYSWHHYGYLQDSLMIYHTENKFRPLQLLSVVNSWRMEKPESVFVSDAKTETSSLHSFISEISDEVSCQLHSGIIKAARRVALDEIIRNVISEFVNAKKAHKNLKLNSQVAKTCSTDERMSEVPPERYNHAPPEAEAATCNHSSDQAQVDQVSVQFHTSTKSVGSIDNFWRSYAVVCRILFDCCMEVMWNAVVYDAIAEYSTSWRKRKLWFSHRKVRIPTSIRDRGKETEKSPHELLSRQESSGCDVDCSPGSEIVTVEKDIHAESPIIASFFTMGEESSKLDGLSCKGFLYNGINCCLECVENELHLSTKVSLVEYVKFLVKEEAMKIVKYSEDDNLNEETVESSGQCRQTTEFSSPELDGELRIDSKIETSNDSQSSLIAGMPSGSFVSENRFSNFLASIFEKSLACVEDIMDDQNIDESPLPGLEDNAGILVPSPICKFQPSRSDESTPRIREYVAMAIVRQRLHDDALREWKSSFIDGILNQFIGFQLNSERHFELSNVEGTFNAKKAHDGNTSLDKVKDRLRRSDSSDATVMSLVTGKYTYYRKKKLVRKKLGSSSQSMTPVDAGLQQQPVEKSQKHHIIRDFAENIEVKPVVATPKKKQLTKVQAVLSSQSRSSKAIVKSNSSNDQSLSKNGTHQKVMKIKHAVARPNNKVIEHSVKPARKSVSDFGKDRANVKKVIDSKIHNAGSDKSLTQDCSKNNLIAIKTSKLKRKHSEGVESTMHPTKILKVANCASKQAATRQVTLPKTKSSKSKKSNPCPKSDGCARSSINGWEWHTWSRNASPAERARVRGIHRVLANLSSFEAYTSHLTNGKVLSARTNRVKMRNLLAAADGADLLKATQLKARKKRLRFQRSKIHDWGLVALEPIEAEDFVIEYVGELIRPRISDIRERLYEKMGIGSSYLFRLDDGYVVDATKRGGIARFINHSCEPNCYTKVISVEGEKKIFIYAKRHIAAGEEITYNYKFPLEEKKIPCNCGSRKCRGSLN</sequence>
<dbReference type="PROSITE" id="PS50829">
    <property type="entry name" value="GYF"/>
    <property type="match status" value="1"/>
</dbReference>
<dbReference type="PROSITE" id="PS50280">
    <property type="entry name" value="SET"/>
    <property type="match status" value="1"/>
</dbReference>
<feature type="domain" description="Post-SET" evidence="17">
    <location>
        <begin position="1253"/>
        <end position="1269"/>
    </location>
</feature>
<dbReference type="InterPro" id="IPR003616">
    <property type="entry name" value="Post-SET_dom"/>
</dbReference>
<dbReference type="GO" id="GO:0032259">
    <property type="term" value="P:methylation"/>
    <property type="evidence" value="ECO:0007669"/>
    <property type="project" value="UniProtKB-KW"/>
</dbReference>
<keyword evidence="19" id="KW-1185">Reference proteome</keyword>
<keyword evidence="5" id="KW-0949">S-adenosyl-L-methionine</keyword>
<evidence type="ECO:0000256" key="10">
    <source>
        <dbReference type="ARBA" id="ARBA00023242"/>
    </source>
</evidence>
<dbReference type="InterPro" id="IPR003169">
    <property type="entry name" value="GYF"/>
</dbReference>
<comment type="catalytic activity">
    <reaction evidence="12">
        <text>N(6)-methyl-L-lysyl(4)-[histone H3] + S-adenosyl-L-methionine = N(6),N(6)-dimethyl-L-lysyl(4)-[histone H3] + S-adenosyl-L-homocysteine + H(+)</text>
        <dbReference type="Rhea" id="RHEA:60268"/>
        <dbReference type="Rhea" id="RHEA-COMP:15540"/>
        <dbReference type="Rhea" id="RHEA-COMP:15543"/>
        <dbReference type="ChEBI" id="CHEBI:15378"/>
        <dbReference type="ChEBI" id="CHEBI:57856"/>
        <dbReference type="ChEBI" id="CHEBI:59789"/>
        <dbReference type="ChEBI" id="CHEBI:61929"/>
        <dbReference type="ChEBI" id="CHEBI:61976"/>
    </reaction>
</comment>
<dbReference type="SUPFAM" id="SSF55277">
    <property type="entry name" value="GYF domain"/>
    <property type="match status" value="1"/>
</dbReference>
<evidence type="ECO:0000256" key="12">
    <source>
        <dbReference type="ARBA" id="ARBA00047583"/>
    </source>
</evidence>
<dbReference type="EC" id="2.1.1.354" evidence="2"/>
<evidence type="ECO:0000256" key="6">
    <source>
        <dbReference type="ARBA" id="ARBA00022853"/>
    </source>
</evidence>
<keyword evidence="8" id="KW-0805">Transcription regulation</keyword>
<dbReference type="Pfam" id="PF00856">
    <property type="entry name" value="SET"/>
    <property type="match status" value="1"/>
</dbReference>
<dbReference type="PANTHER" id="PTHR45814">
    <property type="entry name" value="HISTONE-LYSINE N-METHYLTRANSFERASE SETD1"/>
    <property type="match status" value="1"/>
</dbReference>
<dbReference type="SUPFAM" id="SSF82199">
    <property type="entry name" value="SET domain"/>
    <property type="match status" value="1"/>
</dbReference>
<dbReference type="CDD" id="cd19169">
    <property type="entry name" value="SET_SETD1"/>
    <property type="match status" value="1"/>
</dbReference>
<dbReference type="InterPro" id="IPR037841">
    <property type="entry name" value="SET_SETD1A/B"/>
</dbReference>
<evidence type="ECO:0000256" key="1">
    <source>
        <dbReference type="ARBA" id="ARBA00004123"/>
    </source>
</evidence>
<dbReference type="GO" id="GO:0003723">
    <property type="term" value="F:RNA binding"/>
    <property type="evidence" value="ECO:0007669"/>
    <property type="project" value="UniProtKB-KW"/>
</dbReference>
<proteinExistence type="predicted"/>
<dbReference type="Gene3D" id="2.170.270.10">
    <property type="entry name" value="SET domain"/>
    <property type="match status" value="1"/>
</dbReference>
<evidence type="ECO:0000259" key="15">
    <source>
        <dbReference type="PROSITE" id="PS50280"/>
    </source>
</evidence>
<dbReference type="PANTHER" id="PTHR45814:SF2">
    <property type="entry name" value="HISTONE-LYSINE N-METHYLTRANSFERASE SETD1"/>
    <property type="match status" value="1"/>
</dbReference>
<evidence type="ECO:0000256" key="14">
    <source>
        <dbReference type="SAM" id="MobiDB-lite"/>
    </source>
</evidence>
<dbReference type="PROSITE" id="PS50868">
    <property type="entry name" value="POST_SET"/>
    <property type="match status" value="1"/>
</dbReference>
<evidence type="ECO:0000313" key="18">
    <source>
        <dbReference type="EMBL" id="KDP36710.1"/>
    </source>
</evidence>
<accession>A0A067KWV1</accession>